<sequence length="204" mass="23294">MPGRCLFLVFCFISFSLNDARPQSPEKSGAGSGSEIKPLKIGDQIPDELWNLPLQVVNHPNGKETITLSEYKGKLIILDFWATWCGTCVKGFPLVDSIQNQLRDHVQFVLNNPKRTFDDKEKIINAIKLAKDTYKIKFDIPSTYLDTTFIGHFELFSYPHIIWIGKNKKVIAITGKRDLTYENVSKYINEGYITLPVKPGRRDQ</sequence>
<dbReference type="InterPro" id="IPR017937">
    <property type="entry name" value="Thioredoxin_CS"/>
</dbReference>
<gene>
    <name evidence="5" type="ORF">GCM10022216_27350</name>
</gene>
<evidence type="ECO:0000256" key="3">
    <source>
        <dbReference type="ARBA" id="ARBA00023284"/>
    </source>
</evidence>
<dbReference type="EMBL" id="BAAAZI010000011">
    <property type="protein sequence ID" value="GAA4144427.1"/>
    <property type="molecule type" value="Genomic_DNA"/>
</dbReference>
<feature type="domain" description="Thioredoxin" evidence="4">
    <location>
        <begin position="39"/>
        <end position="193"/>
    </location>
</feature>
<evidence type="ECO:0000313" key="6">
    <source>
        <dbReference type="Proteomes" id="UP001500101"/>
    </source>
</evidence>
<dbReference type="Proteomes" id="UP001500101">
    <property type="component" value="Unassembled WGS sequence"/>
</dbReference>
<accession>A0ABP7Z095</accession>
<dbReference type="CDD" id="cd02966">
    <property type="entry name" value="TlpA_like_family"/>
    <property type="match status" value="1"/>
</dbReference>
<dbReference type="PROSITE" id="PS00194">
    <property type="entry name" value="THIOREDOXIN_1"/>
    <property type="match status" value="1"/>
</dbReference>
<name>A0ABP7Z095_9SPHI</name>
<comment type="caution">
    <text evidence="5">The sequence shown here is derived from an EMBL/GenBank/DDBJ whole genome shotgun (WGS) entry which is preliminary data.</text>
</comment>
<comment type="subcellular location">
    <subcellularLocation>
        <location evidence="1">Cell envelope</location>
    </subcellularLocation>
</comment>
<protein>
    <recommendedName>
        <fullName evidence="4">Thioredoxin domain-containing protein</fullName>
    </recommendedName>
</protein>
<reference evidence="6" key="1">
    <citation type="journal article" date="2019" name="Int. J. Syst. Evol. Microbiol.">
        <title>The Global Catalogue of Microorganisms (GCM) 10K type strain sequencing project: providing services to taxonomists for standard genome sequencing and annotation.</title>
        <authorList>
            <consortium name="The Broad Institute Genomics Platform"/>
            <consortium name="The Broad Institute Genome Sequencing Center for Infectious Disease"/>
            <person name="Wu L."/>
            <person name="Ma J."/>
        </authorList>
    </citation>
    <scope>NUCLEOTIDE SEQUENCE [LARGE SCALE GENOMIC DNA]</scope>
    <source>
        <strain evidence="6">JCM 16704</strain>
    </source>
</reference>
<evidence type="ECO:0000259" key="4">
    <source>
        <dbReference type="PROSITE" id="PS51352"/>
    </source>
</evidence>
<dbReference type="InterPro" id="IPR036249">
    <property type="entry name" value="Thioredoxin-like_sf"/>
</dbReference>
<evidence type="ECO:0000256" key="1">
    <source>
        <dbReference type="ARBA" id="ARBA00004196"/>
    </source>
</evidence>
<proteinExistence type="predicted"/>
<keyword evidence="3" id="KW-0676">Redox-active center</keyword>
<evidence type="ECO:0000313" key="5">
    <source>
        <dbReference type="EMBL" id="GAA4144427.1"/>
    </source>
</evidence>
<dbReference type="Gene3D" id="3.40.30.10">
    <property type="entry name" value="Glutaredoxin"/>
    <property type="match status" value="1"/>
</dbReference>
<dbReference type="InterPro" id="IPR013740">
    <property type="entry name" value="Redoxin"/>
</dbReference>
<dbReference type="SUPFAM" id="SSF52833">
    <property type="entry name" value="Thioredoxin-like"/>
    <property type="match status" value="1"/>
</dbReference>
<dbReference type="PROSITE" id="PS51352">
    <property type="entry name" value="THIOREDOXIN_2"/>
    <property type="match status" value="1"/>
</dbReference>
<keyword evidence="6" id="KW-1185">Reference proteome</keyword>
<dbReference type="PANTHER" id="PTHR42852">
    <property type="entry name" value="THIOL:DISULFIDE INTERCHANGE PROTEIN DSBE"/>
    <property type="match status" value="1"/>
</dbReference>
<evidence type="ECO:0000256" key="2">
    <source>
        <dbReference type="ARBA" id="ARBA00022748"/>
    </source>
</evidence>
<organism evidence="5 6">
    <name type="scientific">Sphingobacterium kyonggiense</name>
    <dbReference type="NCBI Taxonomy" id="714075"/>
    <lineage>
        <taxon>Bacteria</taxon>
        <taxon>Pseudomonadati</taxon>
        <taxon>Bacteroidota</taxon>
        <taxon>Sphingobacteriia</taxon>
        <taxon>Sphingobacteriales</taxon>
        <taxon>Sphingobacteriaceae</taxon>
        <taxon>Sphingobacterium</taxon>
    </lineage>
</organism>
<dbReference type="InterPro" id="IPR013766">
    <property type="entry name" value="Thioredoxin_domain"/>
</dbReference>
<keyword evidence="2" id="KW-0201">Cytochrome c-type biogenesis</keyword>
<dbReference type="Pfam" id="PF08534">
    <property type="entry name" value="Redoxin"/>
    <property type="match status" value="1"/>
</dbReference>
<dbReference type="InterPro" id="IPR050553">
    <property type="entry name" value="Thioredoxin_ResA/DsbE_sf"/>
</dbReference>
<dbReference type="PANTHER" id="PTHR42852:SF13">
    <property type="entry name" value="PROTEIN DIPZ"/>
    <property type="match status" value="1"/>
</dbReference>